<gene>
    <name evidence="1" type="ORF">G3I70_20500</name>
</gene>
<sequence>ALVTLGVYRESREADSGVAELFARARDLADAAGDSSQAALRARFQYARTKFDRGDLAGAAAATDEGVRFALDNGVEWSMFGTAIRTLRYLVRYTTGDWAEADRLAAGFPLQVVRPAEAQVSAYALFVEVARGLPVVEERLRWLAPLWHEDQLANYIARGLAAEHALWRDEPEAVLEHVDSIAKTLYGDGATFIRIAATGLWAHAELAARARAAGDADAVRRAAEA</sequence>
<reference evidence="1 2" key="1">
    <citation type="submission" date="2020-01" db="EMBL/GenBank/DDBJ databases">
        <title>Insect and environment-associated Actinomycetes.</title>
        <authorList>
            <person name="Currrie C."/>
            <person name="Chevrette M."/>
            <person name="Carlson C."/>
            <person name="Stubbendieck R."/>
            <person name="Wendt-Pienkowski E."/>
        </authorList>
    </citation>
    <scope>NUCLEOTIDE SEQUENCE [LARGE SCALE GENOMIC DNA]</scope>
    <source>
        <strain evidence="1 2">SID10258</strain>
    </source>
</reference>
<evidence type="ECO:0000313" key="2">
    <source>
        <dbReference type="Proteomes" id="UP000475532"/>
    </source>
</evidence>
<comment type="caution">
    <text evidence="1">The sequence shown here is derived from an EMBL/GenBank/DDBJ whole genome shotgun (WGS) entry which is preliminary data.</text>
</comment>
<feature type="non-terminal residue" evidence="1">
    <location>
        <position position="1"/>
    </location>
</feature>
<organism evidence="1 2">
    <name type="scientific">Actinomadura bangladeshensis</name>
    <dbReference type="NCBI Taxonomy" id="453573"/>
    <lineage>
        <taxon>Bacteria</taxon>
        <taxon>Bacillati</taxon>
        <taxon>Actinomycetota</taxon>
        <taxon>Actinomycetes</taxon>
        <taxon>Streptosporangiales</taxon>
        <taxon>Thermomonosporaceae</taxon>
        <taxon>Actinomadura</taxon>
    </lineage>
</organism>
<proteinExistence type="predicted"/>
<dbReference type="EMBL" id="JAAGLI010000526">
    <property type="protein sequence ID" value="NEA24848.1"/>
    <property type="molecule type" value="Genomic_DNA"/>
</dbReference>
<feature type="non-terminal residue" evidence="1">
    <location>
        <position position="225"/>
    </location>
</feature>
<evidence type="ECO:0000313" key="1">
    <source>
        <dbReference type="EMBL" id="NEA24848.1"/>
    </source>
</evidence>
<name>A0A6L9QID7_9ACTN</name>
<accession>A0A6L9QID7</accession>
<dbReference type="Proteomes" id="UP000475532">
    <property type="component" value="Unassembled WGS sequence"/>
</dbReference>
<protein>
    <submittedName>
        <fullName evidence="1">LuxR family transcriptional regulator</fullName>
    </submittedName>
</protein>
<dbReference type="AlphaFoldDB" id="A0A6L9QID7"/>